<dbReference type="OrthoDB" id="6521939at2"/>
<evidence type="ECO:0000313" key="2">
    <source>
        <dbReference type="Proteomes" id="UP000247565"/>
    </source>
</evidence>
<proteinExistence type="predicted"/>
<protein>
    <submittedName>
        <fullName evidence="1">Uncharacterized protein</fullName>
    </submittedName>
</protein>
<reference evidence="1 2" key="1">
    <citation type="submission" date="2018-05" db="EMBL/GenBank/DDBJ databases">
        <title>Reference genomes for bee gut microbiota database.</title>
        <authorList>
            <person name="Ellegaard K.M."/>
        </authorList>
    </citation>
    <scope>NUCLEOTIDE SEQUENCE [LARGE SCALE GENOMIC DNA]</scope>
    <source>
        <strain evidence="1 2">ESL0284</strain>
    </source>
</reference>
<organism evidence="1 2">
    <name type="scientific">Commensalibacter melissae</name>
    <dbReference type="NCBI Taxonomy" id="2070537"/>
    <lineage>
        <taxon>Bacteria</taxon>
        <taxon>Pseudomonadati</taxon>
        <taxon>Pseudomonadota</taxon>
        <taxon>Alphaproteobacteria</taxon>
        <taxon>Acetobacterales</taxon>
        <taxon>Acetobacteraceae</taxon>
    </lineage>
</organism>
<dbReference type="EMBL" id="QGLT01000003">
    <property type="protein sequence ID" value="PXZ00235.1"/>
    <property type="molecule type" value="Genomic_DNA"/>
</dbReference>
<name>A0A318MWF9_9PROT</name>
<sequence>MRDLTDNEINNVSGAASFTAIGSLIGSRIGNRLNQLSKNISGKEPEKSYITGAINIGYGIGEFLDNLNNRSVWGDAWNNTQTGITQLINAAVTNSLNDLKILLPA</sequence>
<dbReference type="Proteomes" id="UP000247565">
    <property type="component" value="Unassembled WGS sequence"/>
</dbReference>
<comment type="caution">
    <text evidence="1">The sequence shown here is derived from an EMBL/GenBank/DDBJ whole genome shotgun (WGS) entry which is preliminary data.</text>
</comment>
<dbReference type="RefSeq" id="WP_110439158.1">
    <property type="nucleotide sequence ID" value="NZ_CP046393.1"/>
</dbReference>
<evidence type="ECO:0000313" key="1">
    <source>
        <dbReference type="EMBL" id="PXZ00235.1"/>
    </source>
</evidence>
<keyword evidence="2" id="KW-1185">Reference proteome</keyword>
<accession>A0A318MWF9</accession>
<dbReference type="AlphaFoldDB" id="A0A318MWF9"/>
<gene>
    <name evidence="1" type="ORF">DK869_06265</name>
</gene>